<reference evidence="2 3" key="1">
    <citation type="submission" date="2017-02" db="EMBL/GenBank/DDBJ databases">
        <title>Natronthermophilus aegyptiacus gen. nov.,sp. nov., an aerobic, extremely halophilic alkalithermophilic archaeon isolated from the athalassohaline Wadi An Natrun, Egypt.</title>
        <authorList>
            <person name="Zhao B."/>
        </authorList>
    </citation>
    <scope>NUCLEOTIDE SEQUENCE [LARGE SCALE GENOMIC DNA]</scope>
    <source>
        <strain evidence="2 3">CGMCC 1.3597</strain>
    </source>
</reference>
<comment type="caution">
    <text evidence="2">The sequence shown here is derived from an EMBL/GenBank/DDBJ whole genome shotgun (WGS) entry which is preliminary data.</text>
</comment>
<keyword evidence="1" id="KW-1133">Transmembrane helix</keyword>
<feature type="transmembrane region" description="Helical" evidence="1">
    <location>
        <begin position="91"/>
        <end position="110"/>
    </location>
</feature>
<evidence type="ECO:0000256" key="1">
    <source>
        <dbReference type="SAM" id="Phobius"/>
    </source>
</evidence>
<sequence length="137" mass="13757">MTTNGTELEDRTRRLVGIGVGILTAATFAVLGVVVLESIFYGVLMASFSGGGSVLAVPWRLRLSAAQASADERVSFSETVARAGGNAQQGLFGVGLVLGAAAMFTLALGGTNPSPTLGITVGISSAVLVAYIGAVIL</sequence>
<dbReference type="EMBL" id="MWPH01000004">
    <property type="protein sequence ID" value="OVE83070.1"/>
    <property type="molecule type" value="Genomic_DNA"/>
</dbReference>
<feature type="transmembrane region" description="Helical" evidence="1">
    <location>
        <begin position="15"/>
        <end position="33"/>
    </location>
</feature>
<gene>
    <name evidence="2" type="ORF">B2G88_16775</name>
</gene>
<dbReference type="AlphaFoldDB" id="A0A202E5A6"/>
<proteinExistence type="predicted"/>
<protein>
    <submittedName>
        <fullName evidence="2">Uncharacterized protein</fullName>
    </submittedName>
</protein>
<keyword evidence="1" id="KW-0472">Membrane</keyword>
<evidence type="ECO:0000313" key="2">
    <source>
        <dbReference type="EMBL" id="OVE83070.1"/>
    </source>
</evidence>
<dbReference type="RefSeq" id="WP_087715459.1">
    <property type="nucleotide sequence ID" value="NZ_MWPH01000004.1"/>
</dbReference>
<keyword evidence="3" id="KW-1185">Reference proteome</keyword>
<feature type="transmembrane region" description="Helical" evidence="1">
    <location>
        <begin position="39"/>
        <end position="59"/>
    </location>
</feature>
<dbReference type="Proteomes" id="UP000196084">
    <property type="component" value="Unassembled WGS sequence"/>
</dbReference>
<accession>A0A202E5A6</accession>
<feature type="transmembrane region" description="Helical" evidence="1">
    <location>
        <begin position="116"/>
        <end position="136"/>
    </location>
</feature>
<name>A0A202E5A6_9EURY</name>
<evidence type="ECO:0000313" key="3">
    <source>
        <dbReference type="Proteomes" id="UP000196084"/>
    </source>
</evidence>
<keyword evidence="1" id="KW-0812">Transmembrane</keyword>
<dbReference type="OrthoDB" id="206257at2157"/>
<organism evidence="2 3">
    <name type="scientific">Natronolimnobius baerhuensis</name>
    <dbReference type="NCBI Taxonomy" id="253108"/>
    <lineage>
        <taxon>Archaea</taxon>
        <taxon>Methanobacteriati</taxon>
        <taxon>Methanobacteriota</taxon>
        <taxon>Stenosarchaea group</taxon>
        <taxon>Halobacteria</taxon>
        <taxon>Halobacteriales</taxon>
        <taxon>Natrialbaceae</taxon>
        <taxon>Natronolimnobius</taxon>
    </lineage>
</organism>